<reference evidence="2" key="1">
    <citation type="submission" date="2019-03" db="EMBL/GenBank/DDBJ databases">
        <title>Aquabacterium pictum sp.nov., the first bacteriochlorophyll a-containing freshwater bacterium in the genus Aquabacterium of the class Betaproteobacteria.</title>
        <authorList>
            <person name="Hirose S."/>
            <person name="Tank M."/>
            <person name="Hara E."/>
            <person name="Tamaki H."/>
            <person name="Takaichi S."/>
            <person name="Haruta S."/>
            <person name="Hanada S."/>
        </authorList>
    </citation>
    <scope>NUCLEOTIDE SEQUENCE [LARGE SCALE GENOMIC DNA]</scope>
    <source>
        <strain evidence="2">W35</strain>
    </source>
</reference>
<proteinExistence type="predicted"/>
<dbReference type="Pfam" id="PF11828">
    <property type="entry name" value="DUF3348"/>
    <property type="match status" value="1"/>
</dbReference>
<evidence type="ECO:0000313" key="2">
    <source>
        <dbReference type="Proteomes" id="UP000301751"/>
    </source>
</evidence>
<gene>
    <name evidence="1" type="ORF">AQPW35_43220</name>
</gene>
<sequence>MTAVTERATQATAPARVPLHSPPLVRLLAALDDTGALPGVARPQASVGERLGQWLDWTDAIALSQTLNQVPPPPAHPVPAAHAAQRASTALARVRADCSRAILQDPVFQPDQRASADLGDIRRAAQARQRGMAAAIAPLRAQLRGLLAARSAPLAHLAALDATLDAALAERERHSLSSVVAQLEQQFQQGQQAGADHWRDAFFQSMQQLLLAELDLRLQPVQGLADALGEALGEAA</sequence>
<dbReference type="InterPro" id="IPR021783">
    <property type="entry name" value="DUF3348"/>
</dbReference>
<dbReference type="OrthoDB" id="5949373at2"/>
<dbReference type="EMBL" id="BJCL01000014">
    <property type="protein sequence ID" value="GCL65241.1"/>
    <property type="molecule type" value="Genomic_DNA"/>
</dbReference>
<comment type="caution">
    <text evidence="1">The sequence shown here is derived from an EMBL/GenBank/DDBJ whole genome shotgun (WGS) entry which is preliminary data.</text>
</comment>
<dbReference type="RefSeq" id="WP_137734950.1">
    <property type="nucleotide sequence ID" value="NZ_BJCL01000014.1"/>
</dbReference>
<name>A0A480AUZ7_9BURK</name>
<organism evidence="1 2">
    <name type="scientific">Pseudaquabacterium pictum</name>
    <dbReference type="NCBI Taxonomy" id="2315236"/>
    <lineage>
        <taxon>Bacteria</taxon>
        <taxon>Pseudomonadati</taxon>
        <taxon>Pseudomonadota</taxon>
        <taxon>Betaproteobacteria</taxon>
        <taxon>Burkholderiales</taxon>
        <taxon>Sphaerotilaceae</taxon>
        <taxon>Pseudaquabacterium</taxon>
    </lineage>
</organism>
<keyword evidence="2" id="KW-1185">Reference proteome</keyword>
<dbReference type="Proteomes" id="UP000301751">
    <property type="component" value="Unassembled WGS sequence"/>
</dbReference>
<evidence type="ECO:0008006" key="3">
    <source>
        <dbReference type="Google" id="ProtNLM"/>
    </source>
</evidence>
<protein>
    <recommendedName>
        <fullName evidence="3">DUF3348 domain-containing protein</fullName>
    </recommendedName>
</protein>
<evidence type="ECO:0000313" key="1">
    <source>
        <dbReference type="EMBL" id="GCL65241.1"/>
    </source>
</evidence>
<dbReference type="AlphaFoldDB" id="A0A480AUZ7"/>
<accession>A0A480AUZ7</accession>